<dbReference type="AlphaFoldDB" id="A0A9X4MHW7"/>
<evidence type="ECO:0000256" key="4">
    <source>
        <dbReference type="PROSITE-ProRule" id="PRU00473"/>
    </source>
</evidence>
<dbReference type="CDD" id="cd07185">
    <property type="entry name" value="OmpA_C-like"/>
    <property type="match status" value="1"/>
</dbReference>
<evidence type="ECO:0000313" key="8">
    <source>
        <dbReference type="EMBL" id="MDG4476170.1"/>
    </source>
</evidence>
<dbReference type="SUPFAM" id="SSF103088">
    <property type="entry name" value="OmpA-like"/>
    <property type="match status" value="2"/>
</dbReference>
<dbReference type="SMART" id="SM00327">
    <property type="entry name" value="VWA"/>
    <property type="match status" value="1"/>
</dbReference>
<dbReference type="Gene3D" id="3.40.50.410">
    <property type="entry name" value="von Willebrand factor, type A domain"/>
    <property type="match status" value="1"/>
</dbReference>
<feature type="domain" description="OmpA-like" evidence="7">
    <location>
        <begin position="559"/>
        <end position="677"/>
    </location>
</feature>
<dbReference type="InterPro" id="IPR036737">
    <property type="entry name" value="OmpA-like_sf"/>
</dbReference>
<dbReference type="PRINTS" id="PR01021">
    <property type="entry name" value="OMPADOMAIN"/>
</dbReference>
<evidence type="ECO:0000256" key="1">
    <source>
        <dbReference type="ARBA" id="ARBA00004442"/>
    </source>
</evidence>
<evidence type="ECO:0000256" key="5">
    <source>
        <dbReference type="SAM" id="SignalP"/>
    </source>
</evidence>
<dbReference type="SUPFAM" id="SSF53300">
    <property type="entry name" value="vWA-like"/>
    <property type="match status" value="1"/>
</dbReference>
<dbReference type="PROSITE" id="PS51123">
    <property type="entry name" value="OMPA_2"/>
    <property type="match status" value="1"/>
</dbReference>
<keyword evidence="2 4" id="KW-0472">Membrane</keyword>
<dbReference type="PANTHER" id="PTHR30329:SF21">
    <property type="entry name" value="LIPOPROTEIN YIAD-RELATED"/>
    <property type="match status" value="1"/>
</dbReference>
<evidence type="ECO:0000256" key="3">
    <source>
        <dbReference type="ARBA" id="ARBA00023237"/>
    </source>
</evidence>
<keyword evidence="5" id="KW-0732">Signal</keyword>
<name>A0A9X4MHW7_9BACT</name>
<dbReference type="RefSeq" id="WP_307633140.1">
    <property type="nucleotide sequence ID" value="NZ_JAPHEH010000001.1"/>
</dbReference>
<comment type="caution">
    <text evidence="8">The sequence shown here is derived from an EMBL/GenBank/DDBJ whole genome shotgun (WGS) entry which is preliminary data.</text>
</comment>
<protein>
    <submittedName>
        <fullName evidence="8">OmpA family protein</fullName>
    </submittedName>
</protein>
<dbReference type="Proteomes" id="UP001154240">
    <property type="component" value="Unassembled WGS sequence"/>
</dbReference>
<keyword evidence="9" id="KW-1185">Reference proteome</keyword>
<dbReference type="PANTHER" id="PTHR30329">
    <property type="entry name" value="STATOR ELEMENT OF FLAGELLAR MOTOR COMPLEX"/>
    <property type="match status" value="1"/>
</dbReference>
<feature type="signal peptide" evidence="5">
    <location>
        <begin position="1"/>
        <end position="18"/>
    </location>
</feature>
<gene>
    <name evidence="8" type="ORF">OLX77_08380</name>
</gene>
<sequence length="677" mass="74220">MKKIVGFLCLLLSVFFWAAPSWALDALEVQALRQKAQVSFQPMEEGKVLVSVQDKGGEAILNLKKEDFSIKQGIKTAKILSVEDVQEQRNIGLNIVLVVDNSYSMEQRKAVEPLLAAMNSFLTLVRPIDNVHVVTFVDPGSKEPRVSTRTFQANEVSALGQALRSSFFPATTDGTYLYDSMQKGLEIIGQMPADSQKFMLVFSDGEDINSQVKGAEVALAAKGVQNFSAFAVDYMDKPGLDPFLTTFAQGHNGMIRKATSASDFLPILKKFSTTIFHRYVVTYRFLNPPAGTLVSVPPVVNIEEITVVDSSPMLNHVYFDTGKSRIPERYVALSGPEATAGFAEEKLKDTMEKHHQVLNVIGKRLLAKPEARITLVGCNSNTGVERGKVGLAKSRAEAVAAYLKGIWGIDPSRMEIKARNLPLVPSSSRVPEGIVENQRVEILASDPAILDTIKSSYVQEQSDTKELRLTPSLQAEVGIEHWQLKLLGAEKVLGTQEGTGDLPAEVVFALAPLGLHNLAQLGQLRADLSVKDKEGNTFSTTTPIAINFLRREERSAQKTGNKVIEKYGLILFDFDRAEVKDRNQVIVNRVLARVAELKGVAMDIAGHTDSIGKEKYNIDLSGRRAKAVYDTTLKSGIAAAAQINHVGNGPNNPPYDNSLPEGRSLNRTVIINLQYTE</sequence>
<dbReference type="InterPro" id="IPR002035">
    <property type="entry name" value="VWF_A"/>
</dbReference>
<dbReference type="InterPro" id="IPR036465">
    <property type="entry name" value="vWFA_dom_sf"/>
</dbReference>
<evidence type="ECO:0000259" key="7">
    <source>
        <dbReference type="PROSITE" id="PS51123"/>
    </source>
</evidence>
<reference evidence="8" key="1">
    <citation type="journal article" date="2022" name="bioRxiv">
        <title>Thiovibrio frasassiensisgen. nov., sp. nov., an autotrophic, elemental sulfur disproportionating bacterium isolated from sulfidic karst sediment, and proposal of Thiovibrionaceae fam. nov.</title>
        <authorList>
            <person name="Aronson H."/>
            <person name="Thomas C."/>
            <person name="Bhattacharyya M."/>
            <person name="Eckstein S."/>
            <person name="Jensen S."/>
            <person name="Barco R."/>
            <person name="Macalady J."/>
            <person name="Amend J."/>
        </authorList>
    </citation>
    <scope>NUCLEOTIDE SEQUENCE</scope>
    <source>
        <strain evidence="8">RS19-109</strain>
    </source>
</reference>
<evidence type="ECO:0000256" key="2">
    <source>
        <dbReference type="ARBA" id="ARBA00023136"/>
    </source>
</evidence>
<dbReference type="PROSITE" id="PS50234">
    <property type="entry name" value="VWFA"/>
    <property type="match status" value="1"/>
</dbReference>
<evidence type="ECO:0000313" key="9">
    <source>
        <dbReference type="Proteomes" id="UP001154240"/>
    </source>
</evidence>
<organism evidence="8 9">
    <name type="scientific">Thiovibrio frasassiensis</name>
    <dbReference type="NCBI Taxonomy" id="2984131"/>
    <lineage>
        <taxon>Bacteria</taxon>
        <taxon>Pseudomonadati</taxon>
        <taxon>Thermodesulfobacteriota</taxon>
        <taxon>Desulfobulbia</taxon>
        <taxon>Desulfobulbales</taxon>
        <taxon>Thiovibrionaceae</taxon>
        <taxon>Thiovibrio</taxon>
    </lineage>
</organism>
<feature type="domain" description="VWFA" evidence="6">
    <location>
        <begin position="94"/>
        <end position="275"/>
    </location>
</feature>
<comment type="subcellular location">
    <subcellularLocation>
        <location evidence="1">Cell outer membrane</location>
    </subcellularLocation>
</comment>
<feature type="chain" id="PRO_5040860711" evidence="5">
    <location>
        <begin position="19"/>
        <end position="677"/>
    </location>
</feature>
<dbReference type="InterPro" id="IPR006664">
    <property type="entry name" value="OMP_bac"/>
</dbReference>
<dbReference type="Gene3D" id="3.30.1330.60">
    <property type="entry name" value="OmpA-like domain"/>
    <property type="match status" value="2"/>
</dbReference>
<evidence type="ECO:0000259" key="6">
    <source>
        <dbReference type="PROSITE" id="PS50234"/>
    </source>
</evidence>
<dbReference type="InterPro" id="IPR006665">
    <property type="entry name" value="OmpA-like"/>
</dbReference>
<dbReference type="Pfam" id="PF13519">
    <property type="entry name" value="VWA_2"/>
    <property type="match status" value="1"/>
</dbReference>
<dbReference type="InterPro" id="IPR050330">
    <property type="entry name" value="Bact_OuterMem_StrucFunc"/>
</dbReference>
<keyword evidence="3" id="KW-0998">Cell outer membrane</keyword>
<dbReference type="CDD" id="cd00198">
    <property type="entry name" value="vWFA"/>
    <property type="match status" value="1"/>
</dbReference>
<dbReference type="Pfam" id="PF00691">
    <property type="entry name" value="OmpA"/>
    <property type="match status" value="1"/>
</dbReference>
<accession>A0A9X4MHW7</accession>
<reference evidence="8" key="2">
    <citation type="submission" date="2022-10" db="EMBL/GenBank/DDBJ databases">
        <authorList>
            <person name="Aronson H.S."/>
        </authorList>
    </citation>
    <scope>NUCLEOTIDE SEQUENCE</scope>
    <source>
        <strain evidence="8">RS19-109</strain>
    </source>
</reference>
<dbReference type="EMBL" id="JAPHEH010000001">
    <property type="protein sequence ID" value="MDG4476170.1"/>
    <property type="molecule type" value="Genomic_DNA"/>
</dbReference>
<dbReference type="GO" id="GO:0009279">
    <property type="term" value="C:cell outer membrane"/>
    <property type="evidence" value="ECO:0007669"/>
    <property type="project" value="UniProtKB-SubCell"/>
</dbReference>
<proteinExistence type="predicted"/>